<evidence type="ECO:0000256" key="1">
    <source>
        <dbReference type="SAM" id="Phobius"/>
    </source>
</evidence>
<keyword evidence="1" id="KW-1133">Transmembrane helix</keyword>
<organism evidence="2 3">
    <name type="scientific">Crotalaria pallida</name>
    <name type="common">Smooth rattlebox</name>
    <name type="synonym">Crotalaria striata</name>
    <dbReference type="NCBI Taxonomy" id="3830"/>
    <lineage>
        <taxon>Eukaryota</taxon>
        <taxon>Viridiplantae</taxon>
        <taxon>Streptophyta</taxon>
        <taxon>Embryophyta</taxon>
        <taxon>Tracheophyta</taxon>
        <taxon>Spermatophyta</taxon>
        <taxon>Magnoliopsida</taxon>
        <taxon>eudicotyledons</taxon>
        <taxon>Gunneridae</taxon>
        <taxon>Pentapetalae</taxon>
        <taxon>rosids</taxon>
        <taxon>fabids</taxon>
        <taxon>Fabales</taxon>
        <taxon>Fabaceae</taxon>
        <taxon>Papilionoideae</taxon>
        <taxon>50 kb inversion clade</taxon>
        <taxon>genistoids sensu lato</taxon>
        <taxon>core genistoids</taxon>
        <taxon>Crotalarieae</taxon>
        <taxon>Crotalaria</taxon>
    </lineage>
</organism>
<gene>
    <name evidence="2" type="ORF">RIF29_16117</name>
</gene>
<sequence>MAALSILTPSHISDLITNTILSASHHRLSFPLSSSTLFSVTLHHLHTLYLPQKTLLIACHLFSSLHHLTRPIISSLLPLQSPPLSTAIGQLELDALLLLILFRDTHKHNIEALEAPYSEWRVNICKLHSHTLLNFSCCCLALSIVGACVGTILIPYIEMVGRLRNMVDTLAR</sequence>
<keyword evidence="1" id="KW-0472">Membrane</keyword>
<keyword evidence="1" id="KW-0812">Transmembrane</keyword>
<keyword evidence="3" id="KW-1185">Reference proteome</keyword>
<name>A0AAN9FIA8_CROPI</name>
<feature type="transmembrane region" description="Helical" evidence="1">
    <location>
        <begin position="132"/>
        <end position="157"/>
    </location>
</feature>
<comment type="caution">
    <text evidence="2">The sequence shown here is derived from an EMBL/GenBank/DDBJ whole genome shotgun (WGS) entry which is preliminary data.</text>
</comment>
<dbReference type="Proteomes" id="UP001372338">
    <property type="component" value="Unassembled WGS sequence"/>
</dbReference>
<protein>
    <submittedName>
        <fullName evidence="2">Uncharacterized protein</fullName>
    </submittedName>
</protein>
<dbReference type="AlphaFoldDB" id="A0AAN9FIA8"/>
<evidence type="ECO:0000313" key="3">
    <source>
        <dbReference type="Proteomes" id="UP001372338"/>
    </source>
</evidence>
<reference evidence="2 3" key="1">
    <citation type="submission" date="2024-01" db="EMBL/GenBank/DDBJ databases">
        <title>The genomes of 5 underutilized Papilionoideae crops provide insights into root nodulation and disease resistanc.</title>
        <authorList>
            <person name="Yuan L."/>
        </authorList>
    </citation>
    <scope>NUCLEOTIDE SEQUENCE [LARGE SCALE GENOMIC DNA]</scope>
    <source>
        <strain evidence="2">ZHUSHIDOU_FW_LH</strain>
        <tissue evidence="2">Leaf</tissue>
    </source>
</reference>
<proteinExistence type="predicted"/>
<accession>A0AAN9FIA8</accession>
<dbReference type="EMBL" id="JAYWIO010000003">
    <property type="protein sequence ID" value="KAK7275011.1"/>
    <property type="molecule type" value="Genomic_DNA"/>
</dbReference>
<evidence type="ECO:0000313" key="2">
    <source>
        <dbReference type="EMBL" id="KAK7275011.1"/>
    </source>
</evidence>